<organism evidence="2 3">
    <name type="scientific">Sphingomonas glaciei</name>
    <dbReference type="NCBI Taxonomy" id="2938948"/>
    <lineage>
        <taxon>Bacteria</taxon>
        <taxon>Pseudomonadati</taxon>
        <taxon>Pseudomonadota</taxon>
        <taxon>Alphaproteobacteria</taxon>
        <taxon>Sphingomonadales</taxon>
        <taxon>Sphingomonadaceae</taxon>
        <taxon>Sphingomonas</taxon>
    </lineage>
</organism>
<gene>
    <name evidence="2" type="ORF">M1K48_04605</name>
</gene>
<name>A0ABY5MZL4_9SPHN</name>
<feature type="transmembrane region" description="Helical" evidence="1">
    <location>
        <begin position="7"/>
        <end position="28"/>
    </location>
</feature>
<evidence type="ECO:0000256" key="1">
    <source>
        <dbReference type="SAM" id="Phobius"/>
    </source>
</evidence>
<evidence type="ECO:0000313" key="3">
    <source>
        <dbReference type="Proteomes" id="UP000831921"/>
    </source>
</evidence>
<proteinExistence type="predicted"/>
<feature type="transmembrane region" description="Helical" evidence="1">
    <location>
        <begin position="34"/>
        <end position="55"/>
    </location>
</feature>
<dbReference type="EMBL" id="CP097253">
    <property type="protein sequence ID" value="UUR08914.1"/>
    <property type="molecule type" value="Genomic_DNA"/>
</dbReference>
<dbReference type="Proteomes" id="UP000831921">
    <property type="component" value="Chromosome"/>
</dbReference>
<sequence>MDAWRHLLGGMLLWTVHFFTVYGIASLFPGTKLAAMLVLVATGLALALAAYLLAATLRHHRTEEDNLKRWRSKGSAILYALAGLAILYQGLPALLQ</sequence>
<evidence type="ECO:0000313" key="2">
    <source>
        <dbReference type="EMBL" id="UUR08914.1"/>
    </source>
</evidence>
<keyword evidence="1" id="KW-1133">Transmembrane helix</keyword>
<accession>A0ABY5MZL4</accession>
<keyword evidence="1" id="KW-0472">Membrane</keyword>
<dbReference type="RefSeq" id="WP_249504684.1">
    <property type="nucleotide sequence ID" value="NZ_CP097253.1"/>
</dbReference>
<feature type="transmembrane region" description="Helical" evidence="1">
    <location>
        <begin position="76"/>
        <end position="95"/>
    </location>
</feature>
<protein>
    <submittedName>
        <fullName evidence="2">Uncharacterized protein</fullName>
    </submittedName>
</protein>
<keyword evidence="3" id="KW-1185">Reference proteome</keyword>
<keyword evidence="1" id="KW-0812">Transmembrane</keyword>
<reference evidence="2 3" key="1">
    <citation type="submission" date="2022-05" db="EMBL/GenBank/DDBJ databases">
        <title>S8-45 Sphingomonas ultraviolaceadurans.</title>
        <authorList>
            <person name="Liu Y."/>
        </authorList>
    </citation>
    <scope>NUCLEOTIDE SEQUENCE [LARGE SCALE GENOMIC DNA]</scope>
    <source>
        <strain evidence="2 3">S8-45</strain>
    </source>
</reference>